<dbReference type="OrthoDB" id="2157530at2759"/>
<dbReference type="Proteomes" id="UP000235371">
    <property type="component" value="Unassembled WGS sequence"/>
</dbReference>
<accession>A0A2J6T2M1</accession>
<dbReference type="Pfam" id="PF26639">
    <property type="entry name" value="Het-6_barrel"/>
    <property type="match status" value="1"/>
</dbReference>
<dbReference type="PANTHER" id="PTHR24148:SF73">
    <property type="entry name" value="HET DOMAIN PROTEIN (AFU_ORTHOLOGUE AFUA_8G01020)"/>
    <property type="match status" value="1"/>
</dbReference>
<dbReference type="AlphaFoldDB" id="A0A2J6T2M1"/>
<dbReference type="GeneID" id="36581141"/>
<protein>
    <submittedName>
        <fullName evidence="1">Uncharacterized protein</fullName>
    </submittedName>
</protein>
<organism evidence="1 2">
    <name type="scientific">Hyaloscypha bicolor E</name>
    <dbReference type="NCBI Taxonomy" id="1095630"/>
    <lineage>
        <taxon>Eukaryota</taxon>
        <taxon>Fungi</taxon>
        <taxon>Dikarya</taxon>
        <taxon>Ascomycota</taxon>
        <taxon>Pezizomycotina</taxon>
        <taxon>Leotiomycetes</taxon>
        <taxon>Helotiales</taxon>
        <taxon>Hyaloscyphaceae</taxon>
        <taxon>Hyaloscypha</taxon>
        <taxon>Hyaloscypha bicolor</taxon>
    </lineage>
</organism>
<dbReference type="InParanoid" id="A0A2J6T2M1"/>
<proteinExistence type="predicted"/>
<dbReference type="PANTHER" id="PTHR24148">
    <property type="entry name" value="ANKYRIN REPEAT DOMAIN-CONTAINING PROTEIN 39 HOMOLOG-RELATED"/>
    <property type="match status" value="1"/>
</dbReference>
<dbReference type="EMBL" id="KZ613847">
    <property type="protein sequence ID" value="PMD57267.1"/>
    <property type="molecule type" value="Genomic_DNA"/>
</dbReference>
<evidence type="ECO:0000313" key="1">
    <source>
        <dbReference type="EMBL" id="PMD57267.1"/>
    </source>
</evidence>
<keyword evidence="2" id="KW-1185">Reference proteome</keyword>
<dbReference type="STRING" id="1095630.A0A2J6T2M1"/>
<gene>
    <name evidence="1" type="ORF">K444DRAFT_483861</name>
</gene>
<reference evidence="1 2" key="1">
    <citation type="submission" date="2016-04" db="EMBL/GenBank/DDBJ databases">
        <title>A degradative enzymes factory behind the ericoid mycorrhizal symbiosis.</title>
        <authorList>
            <consortium name="DOE Joint Genome Institute"/>
            <person name="Martino E."/>
            <person name="Morin E."/>
            <person name="Grelet G."/>
            <person name="Kuo A."/>
            <person name="Kohler A."/>
            <person name="Daghino S."/>
            <person name="Barry K."/>
            <person name="Choi C."/>
            <person name="Cichocki N."/>
            <person name="Clum A."/>
            <person name="Copeland A."/>
            <person name="Hainaut M."/>
            <person name="Haridas S."/>
            <person name="Labutti K."/>
            <person name="Lindquist E."/>
            <person name="Lipzen A."/>
            <person name="Khouja H.-R."/>
            <person name="Murat C."/>
            <person name="Ohm R."/>
            <person name="Olson A."/>
            <person name="Spatafora J."/>
            <person name="Veneault-Fourrey C."/>
            <person name="Henrissat B."/>
            <person name="Grigoriev I."/>
            <person name="Martin F."/>
            <person name="Perotto S."/>
        </authorList>
    </citation>
    <scope>NUCLEOTIDE SEQUENCE [LARGE SCALE GENOMIC DNA]</scope>
    <source>
        <strain evidence="1 2">E</strain>
    </source>
</reference>
<name>A0A2J6T2M1_9HELO</name>
<dbReference type="InterPro" id="IPR052895">
    <property type="entry name" value="HetReg/Transcr_Mod"/>
</dbReference>
<feature type="non-terminal residue" evidence="1">
    <location>
        <position position="1"/>
    </location>
</feature>
<feature type="non-terminal residue" evidence="1">
    <location>
        <position position="71"/>
    </location>
</feature>
<dbReference type="RefSeq" id="XP_024734171.1">
    <property type="nucleotide sequence ID" value="XM_024873061.1"/>
</dbReference>
<sequence length="71" mass="7796">GRRFFVTKKGYFGIGPAELEEGDEIYILAGGKVPLVLRPLPESQPNTFELVGDCYVHGVMDGEAVTEPTQR</sequence>
<evidence type="ECO:0000313" key="2">
    <source>
        <dbReference type="Proteomes" id="UP000235371"/>
    </source>
</evidence>